<reference evidence="3 4" key="1">
    <citation type="submission" date="2024-02" db="EMBL/GenBank/DDBJ databases">
        <title>Chromosome-scale genome assembly of the rough periwinkle Littorina saxatilis.</title>
        <authorList>
            <person name="De Jode A."/>
            <person name="Faria R."/>
            <person name="Formenti G."/>
            <person name="Sims Y."/>
            <person name="Smith T.P."/>
            <person name="Tracey A."/>
            <person name="Wood J.M.D."/>
            <person name="Zagrodzka Z.B."/>
            <person name="Johannesson K."/>
            <person name="Butlin R.K."/>
            <person name="Leder E.H."/>
        </authorList>
    </citation>
    <scope>NUCLEOTIDE SEQUENCE [LARGE SCALE GENOMIC DNA]</scope>
    <source>
        <strain evidence="3">Snail1</strain>
        <tissue evidence="3">Muscle</tissue>
    </source>
</reference>
<evidence type="ECO:0000259" key="2">
    <source>
        <dbReference type="Pfam" id="PF15633"/>
    </source>
</evidence>
<evidence type="ECO:0000256" key="1">
    <source>
        <dbReference type="SAM" id="MobiDB-lite"/>
    </source>
</evidence>
<proteinExistence type="predicted"/>
<dbReference type="AlphaFoldDB" id="A0AAN9GKE0"/>
<dbReference type="InterPro" id="IPR028920">
    <property type="entry name" value="Tox-ART-HYD1_dom"/>
</dbReference>
<protein>
    <recommendedName>
        <fullName evidence="2">Tox-ART-HYD1 domain-containing protein</fullName>
    </recommendedName>
</protein>
<gene>
    <name evidence="3" type="ORF">V1264_010870</name>
</gene>
<feature type="domain" description="Tox-ART-HYD1" evidence="2">
    <location>
        <begin position="27"/>
        <end position="70"/>
    </location>
</feature>
<evidence type="ECO:0000313" key="4">
    <source>
        <dbReference type="Proteomes" id="UP001374579"/>
    </source>
</evidence>
<organism evidence="3 4">
    <name type="scientific">Littorina saxatilis</name>
    <dbReference type="NCBI Taxonomy" id="31220"/>
    <lineage>
        <taxon>Eukaryota</taxon>
        <taxon>Metazoa</taxon>
        <taxon>Spiralia</taxon>
        <taxon>Lophotrochozoa</taxon>
        <taxon>Mollusca</taxon>
        <taxon>Gastropoda</taxon>
        <taxon>Caenogastropoda</taxon>
        <taxon>Littorinimorpha</taxon>
        <taxon>Littorinoidea</taxon>
        <taxon>Littorinidae</taxon>
        <taxon>Littorina</taxon>
    </lineage>
</organism>
<feature type="region of interest" description="Disordered" evidence="1">
    <location>
        <begin position="154"/>
        <end position="182"/>
    </location>
</feature>
<sequence length="210" mass="23811">MAASKTKRTSRKGNRRRSGTKRFVKCFHYTSKPGWKAILASKHIRKSTKESRHAHSGAGVYLTTVPPKQGKEKIAKNNWKFYGEHYIPKGLVDIAIELALPVDKVERVDGWSRDVLLHRKTIYLKDYKVKVWKVPGGPVDAGRVKLIYSKNRADCRPSDDNPETSRVCAGHNAAKRRGNKSNENETKIKTMLMIIAETISDVLKNLLPVY</sequence>
<dbReference type="Proteomes" id="UP001374579">
    <property type="component" value="Unassembled WGS sequence"/>
</dbReference>
<name>A0AAN9GKE0_9CAEN</name>
<accession>A0AAN9GKE0</accession>
<comment type="caution">
    <text evidence="3">The sequence shown here is derived from an EMBL/GenBank/DDBJ whole genome shotgun (WGS) entry which is preliminary data.</text>
</comment>
<dbReference type="Pfam" id="PF15633">
    <property type="entry name" value="Tox-ART-HYD1"/>
    <property type="match status" value="1"/>
</dbReference>
<keyword evidence="4" id="KW-1185">Reference proteome</keyword>
<dbReference type="EMBL" id="JBAMIC010000002">
    <property type="protein sequence ID" value="KAK7111196.1"/>
    <property type="molecule type" value="Genomic_DNA"/>
</dbReference>
<evidence type="ECO:0000313" key="3">
    <source>
        <dbReference type="EMBL" id="KAK7111196.1"/>
    </source>
</evidence>